<dbReference type="InterPro" id="IPR016032">
    <property type="entry name" value="Sig_transdc_resp-reg_C-effctor"/>
</dbReference>
<dbReference type="PANTHER" id="PTHR35807">
    <property type="entry name" value="TRANSCRIPTIONAL REGULATOR REDD-RELATED"/>
    <property type="match status" value="1"/>
</dbReference>
<evidence type="ECO:0000313" key="9">
    <source>
        <dbReference type="EMBL" id="RKN77657.1"/>
    </source>
</evidence>
<dbReference type="AlphaFoldDB" id="A0A3B0C153"/>
<comment type="similarity">
    <text evidence="1">Belongs to the AfsR/DnrI/RedD regulatory family.</text>
</comment>
<dbReference type="GO" id="GO:0043531">
    <property type="term" value="F:ADP binding"/>
    <property type="evidence" value="ECO:0007669"/>
    <property type="project" value="InterPro"/>
</dbReference>
<dbReference type="InterPro" id="IPR036388">
    <property type="entry name" value="WH-like_DNA-bd_sf"/>
</dbReference>
<evidence type="ECO:0000256" key="2">
    <source>
        <dbReference type="ARBA" id="ARBA00023012"/>
    </source>
</evidence>
<evidence type="ECO:0000313" key="10">
    <source>
        <dbReference type="Proteomes" id="UP000270343"/>
    </source>
</evidence>
<evidence type="ECO:0000259" key="8">
    <source>
        <dbReference type="PROSITE" id="PS51755"/>
    </source>
</evidence>
<proteinExistence type="inferred from homology"/>
<dbReference type="InterPro" id="IPR001867">
    <property type="entry name" value="OmpR/PhoB-type_DNA-bd"/>
</dbReference>
<dbReference type="Gene3D" id="1.10.10.10">
    <property type="entry name" value="Winged helix-like DNA-binding domain superfamily/Winged helix DNA-binding domain"/>
    <property type="match status" value="1"/>
</dbReference>
<evidence type="ECO:0000256" key="7">
    <source>
        <dbReference type="SAM" id="MobiDB-lite"/>
    </source>
</evidence>
<dbReference type="InterPro" id="IPR011990">
    <property type="entry name" value="TPR-like_helical_dom_sf"/>
</dbReference>
<feature type="compositionally biased region" description="Basic and acidic residues" evidence="7">
    <location>
        <begin position="1"/>
        <end position="15"/>
    </location>
</feature>
<dbReference type="Proteomes" id="UP000270343">
    <property type="component" value="Unassembled WGS sequence"/>
</dbReference>
<dbReference type="SUPFAM" id="SSF52540">
    <property type="entry name" value="P-loop containing nucleoside triphosphate hydrolases"/>
    <property type="match status" value="1"/>
</dbReference>
<evidence type="ECO:0000256" key="5">
    <source>
        <dbReference type="ARBA" id="ARBA00023163"/>
    </source>
</evidence>
<feature type="DNA-binding region" description="OmpR/PhoB-type" evidence="6">
    <location>
        <begin position="31"/>
        <end position="133"/>
    </location>
</feature>
<dbReference type="EMBL" id="RBAM01000001">
    <property type="protein sequence ID" value="RKN77657.1"/>
    <property type="molecule type" value="Genomic_DNA"/>
</dbReference>
<name>A0A3B0C153_9ACTN</name>
<keyword evidence="4 6" id="KW-0238">DNA-binding</keyword>
<feature type="compositionally biased region" description="Low complexity" evidence="7">
    <location>
        <begin position="16"/>
        <end position="30"/>
    </location>
</feature>
<accession>A0A3B0C153</accession>
<keyword evidence="3" id="KW-0805">Transcription regulation</keyword>
<dbReference type="InterPro" id="IPR027417">
    <property type="entry name" value="P-loop_NTPase"/>
</dbReference>
<keyword evidence="5" id="KW-0804">Transcription</keyword>
<dbReference type="SUPFAM" id="SSF46894">
    <property type="entry name" value="C-terminal effector domain of the bipartite response regulators"/>
    <property type="match status" value="1"/>
</dbReference>
<dbReference type="Gene3D" id="1.25.40.10">
    <property type="entry name" value="Tetratricopeptide repeat domain"/>
    <property type="match status" value="3"/>
</dbReference>
<dbReference type="InterPro" id="IPR051677">
    <property type="entry name" value="AfsR-DnrI-RedD_regulator"/>
</dbReference>
<dbReference type="Pfam" id="PF03704">
    <property type="entry name" value="BTAD"/>
    <property type="match status" value="1"/>
</dbReference>
<reference evidence="9 10" key="1">
    <citation type="journal article" date="2015" name="Antonie Van Leeuwenhoek">
        <title>Streptomyces klenkii sp. nov., isolated from deep marine sediment.</title>
        <authorList>
            <person name="Veyisoglu A."/>
            <person name="Sahin N."/>
        </authorList>
    </citation>
    <scope>NUCLEOTIDE SEQUENCE [LARGE SCALE GENOMIC DNA]</scope>
    <source>
        <strain evidence="9 10">KCTC 29202</strain>
    </source>
</reference>
<dbReference type="SMART" id="SM00862">
    <property type="entry name" value="Trans_reg_C"/>
    <property type="match status" value="1"/>
</dbReference>
<dbReference type="InterPro" id="IPR005158">
    <property type="entry name" value="BTAD"/>
</dbReference>
<dbReference type="PROSITE" id="PS51755">
    <property type="entry name" value="OMPR_PHOB"/>
    <property type="match status" value="1"/>
</dbReference>
<dbReference type="SUPFAM" id="SSF48452">
    <property type="entry name" value="TPR-like"/>
    <property type="match status" value="3"/>
</dbReference>
<dbReference type="Gene3D" id="3.40.50.300">
    <property type="entry name" value="P-loop containing nucleotide triphosphate hydrolases"/>
    <property type="match status" value="1"/>
</dbReference>
<feature type="region of interest" description="Disordered" evidence="7">
    <location>
        <begin position="1"/>
        <end position="30"/>
    </location>
</feature>
<dbReference type="GO" id="GO:0000160">
    <property type="term" value="P:phosphorelay signal transduction system"/>
    <property type="evidence" value="ECO:0007669"/>
    <property type="project" value="UniProtKB-KW"/>
</dbReference>
<protein>
    <submittedName>
        <fullName evidence="9">AfsR family transcriptional regulator</fullName>
    </submittedName>
</protein>
<keyword evidence="10" id="KW-1185">Reference proteome</keyword>
<dbReference type="GO" id="GO:0006355">
    <property type="term" value="P:regulation of DNA-templated transcription"/>
    <property type="evidence" value="ECO:0007669"/>
    <property type="project" value="InterPro"/>
</dbReference>
<gene>
    <name evidence="9" type="ORF">D7231_02845</name>
</gene>
<keyword evidence="2" id="KW-0902">Two-component regulatory system</keyword>
<dbReference type="CDD" id="cd15831">
    <property type="entry name" value="BTAD"/>
    <property type="match status" value="1"/>
</dbReference>
<dbReference type="InterPro" id="IPR019734">
    <property type="entry name" value="TPR_rpt"/>
</dbReference>
<sequence>METHTDSLAECRPSEASEMSEASEASEVSEASKTTVAPAFRFSLLGPVRAWRDGVELRLGRPQQREVFAILLGAAPRTVSLPLITEGVWDEADRPSRPDHSVRTHVCRLREVLGHCAETPLLVTVGDGYALRVPAGAVDTWAFERAEAEAGRLRAAGGTAEQARDVLASALELWSAEPLAGLHGPHARAERDRLGAVRQSLLEARLELDAEIGDRPDLHAEAGDLVIEYPASQRLRGVQMLALYQTGRQAEALSVYEDTRRFLEHRLSHLPPSERRPCAALRELHQRILRAEPMTGTGGPARSALTADGVPGAHQLPPGIDDFTGRGDAVGTLTGMLTHPGAGHRPARAIVISAVNGVPGVGKTALAVHAARQVTERFPDGYLYADLRGADREPLAVQAVLVSFLRMLGVADGGIPSDGDERIALYRSLMAERRVLVLLDNAASDDQVQPLVPGSGGSAVLVTSRARLTGLAGALHLRLDVMPPGEALELLGRIVGERRCAAEPEAAAAVVAACGCLPLAVRVVASRLAAEPGTPLSDMVRRLGDEHRRLSELSTGELAVEATFELSYSKLSPEQGRAFRLLSAVEAPDLGLHCAAALLGRDPETTEDLLESLVDLNLVESRRMGRYHFHDLVRVFARARNARDGSPAGTSGAFARLLDFCLATARAADAASHSVDPAERRLIDVPVTAAGLRFGSAQAATNWMHEEIPVQRALIDRACADESLPLAQAADLVDKLNNVLPGTAHQTGVIAQAGNVAAVAAARGDRTSEALARYVRGNALWHANVFAEAESELRRSIALCDDAGGTGDAGRAGDARDARLRGWAHLTLCAGARVGGRTDEAVEHGEAAVRLFRSSRAGTAEGTALGELAFNYARQERLAEARAAAERGARLVGREPSVSKAIGLYYLARVLRLCVDVGEALHRAQEALELFRSLNVPAFEAATGALIADLHVQAGRHRLAADVAETFLPVARRTSGMLEASLLRALARGLDHLGQRARARTCLEAALGLFEQRQAQADADQTRALLADFGSEGSPR</sequence>
<dbReference type="SMART" id="SM00028">
    <property type="entry name" value="TPR"/>
    <property type="match status" value="5"/>
</dbReference>
<dbReference type="SMART" id="SM01043">
    <property type="entry name" value="BTAD"/>
    <property type="match status" value="1"/>
</dbReference>
<evidence type="ECO:0000256" key="3">
    <source>
        <dbReference type="ARBA" id="ARBA00023015"/>
    </source>
</evidence>
<evidence type="ECO:0000256" key="4">
    <source>
        <dbReference type="ARBA" id="ARBA00023125"/>
    </source>
</evidence>
<evidence type="ECO:0000256" key="6">
    <source>
        <dbReference type="PROSITE-ProRule" id="PRU01091"/>
    </source>
</evidence>
<comment type="caution">
    <text evidence="9">The sequence shown here is derived from an EMBL/GenBank/DDBJ whole genome shotgun (WGS) entry which is preliminary data.</text>
</comment>
<dbReference type="GO" id="GO:0003677">
    <property type="term" value="F:DNA binding"/>
    <property type="evidence" value="ECO:0007669"/>
    <property type="project" value="UniProtKB-UniRule"/>
</dbReference>
<dbReference type="PANTHER" id="PTHR35807:SF1">
    <property type="entry name" value="TRANSCRIPTIONAL REGULATOR REDD"/>
    <property type="match status" value="1"/>
</dbReference>
<dbReference type="PRINTS" id="PR00364">
    <property type="entry name" value="DISEASERSIST"/>
</dbReference>
<feature type="domain" description="OmpR/PhoB-type" evidence="8">
    <location>
        <begin position="31"/>
        <end position="133"/>
    </location>
</feature>
<feature type="region of interest" description="Disordered" evidence="7">
    <location>
        <begin position="293"/>
        <end position="321"/>
    </location>
</feature>
<evidence type="ECO:0000256" key="1">
    <source>
        <dbReference type="ARBA" id="ARBA00005820"/>
    </source>
</evidence>
<organism evidence="9 10">
    <name type="scientific">Streptomyces klenkii</name>
    <dbReference type="NCBI Taxonomy" id="1420899"/>
    <lineage>
        <taxon>Bacteria</taxon>
        <taxon>Bacillati</taxon>
        <taxon>Actinomycetota</taxon>
        <taxon>Actinomycetes</taxon>
        <taxon>Kitasatosporales</taxon>
        <taxon>Streptomycetaceae</taxon>
        <taxon>Streptomyces</taxon>
    </lineage>
</organism>